<feature type="domain" description="CUB" evidence="45">
    <location>
        <begin position="16"/>
        <end position="143"/>
    </location>
</feature>
<evidence type="ECO:0000256" key="24">
    <source>
        <dbReference type="ARBA" id="ARBA00023034"/>
    </source>
</evidence>
<evidence type="ECO:0000259" key="45">
    <source>
        <dbReference type="PROSITE" id="PS01180"/>
    </source>
</evidence>
<dbReference type="InterPro" id="IPR000436">
    <property type="entry name" value="Sushi_SCR_CCP_dom"/>
</dbReference>
<feature type="disulfide bond" evidence="39">
    <location>
        <begin position="76"/>
        <end position="94"/>
    </location>
</feature>
<feature type="disulfide bond" evidence="39">
    <location>
        <begin position="649"/>
        <end position="677"/>
    </location>
</feature>
<name>A0A9D3PZM7_MEGAT</name>
<dbReference type="SUPFAM" id="SSF57535">
    <property type="entry name" value="Complement control module/SCR domain"/>
    <property type="match status" value="2"/>
</dbReference>
<feature type="binding site" evidence="41">
    <location>
        <position position="144"/>
    </location>
    <ligand>
        <name>Ca(2+)</name>
        <dbReference type="ChEBI" id="CHEBI:29108"/>
        <label>2</label>
    </ligand>
</feature>
<keyword evidence="18" id="KW-0068">Autocatalytic cleavage</keyword>
<dbReference type="GO" id="GO:0006958">
    <property type="term" value="P:complement activation, classical pathway"/>
    <property type="evidence" value="ECO:0007669"/>
    <property type="project" value="UniProtKB-KW"/>
</dbReference>
<evidence type="ECO:0000256" key="29">
    <source>
        <dbReference type="ARBA" id="ARBA00036045"/>
    </source>
</evidence>
<organism evidence="48 49">
    <name type="scientific">Megalops atlanticus</name>
    <name type="common">Tarpon</name>
    <name type="synonym">Clupea gigantea</name>
    <dbReference type="NCBI Taxonomy" id="7932"/>
    <lineage>
        <taxon>Eukaryota</taxon>
        <taxon>Metazoa</taxon>
        <taxon>Chordata</taxon>
        <taxon>Craniata</taxon>
        <taxon>Vertebrata</taxon>
        <taxon>Euteleostomi</taxon>
        <taxon>Actinopterygii</taxon>
        <taxon>Neopterygii</taxon>
        <taxon>Teleostei</taxon>
        <taxon>Elopiformes</taxon>
        <taxon>Megalopidae</taxon>
        <taxon>Megalops</taxon>
    </lineage>
</organism>
<accession>A0A9D3PZM7</accession>
<dbReference type="EC" id="3.4.21.69" evidence="31"/>
<dbReference type="SMART" id="SM00032">
    <property type="entry name" value="CCP"/>
    <property type="match status" value="2"/>
</dbReference>
<evidence type="ECO:0000256" key="17">
    <source>
        <dbReference type="ARBA" id="ARBA00022801"/>
    </source>
</evidence>
<keyword evidence="49" id="KW-1185">Reference proteome</keyword>
<dbReference type="AlphaFoldDB" id="A0A9D3PZM7"/>
<keyword evidence="7" id="KW-0964">Secreted</keyword>
<evidence type="ECO:0000256" key="31">
    <source>
        <dbReference type="ARBA" id="ARBA00038995"/>
    </source>
</evidence>
<keyword evidence="14 41" id="KW-0479">Metal-binding</keyword>
<keyword evidence="24" id="KW-0333">Golgi apparatus</keyword>
<dbReference type="PANTHER" id="PTHR24255:SF25">
    <property type="entry name" value="COMPLEMENT C1R SUBCOMPONENT"/>
    <property type="match status" value="1"/>
</dbReference>
<dbReference type="Gene3D" id="2.40.10.10">
    <property type="entry name" value="Trypsin-like serine proteases"/>
    <property type="match status" value="1"/>
</dbReference>
<dbReference type="CDD" id="cd00033">
    <property type="entry name" value="CCP"/>
    <property type="match status" value="1"/>
</dbReference>
<keyword evidence="9" id="KW-0597">Phosphoprotein</keyword>
<comment type="PTM">
    <text evidence="40">The iron and 2-oxoglutarate dependent 3-hydroxylation of aspartate and asparagine is (R) stereospecific within EGF domains.</text>
</comment>
<evidence type="ECO:0000256" key="10">
    <source>
        <dbReference type="ARBA" id="ARBA00022588"/>
    </source>
</evidence>
<dbReference type="GO" id="GO:0031638">
    <property type="term" value="P:zymogen activation"/>
    <property type="evidence" value="ECO:0007669"/>
    <property type="project" value="TreeGrafter"/>
</dbReference>
<evidence type="ECO:0000313" key="49">
    <source>
        <dbReference type="Proteomes" id="UP001046870"/>
    </source>
</evidence>
<evidence type="ECO:0000256" key="11">
    <source>
        <dbReference type="ARBA" id="ARBA00022659"/>
    </source>
</evidence>
<dbReference type="PROSITE" id="PS01186">
    <property type="entry name" value="EGF_2"/>
    <property type="match status" value="1"/>
</dbReference>
<dbReference type="PROSITE" id="PS01187">
    <property type="entry name" value="EGF_CA"/>
    <property type="match status" value="1"/>
</dbReference>
<evidence type="ECO:0000256" key="3">
    <source>
        <dbReference type="ARBA" id="ARBA00004241"/>
    </source>
</evidence>
<dbReference type="PROSITE" id="PS50240">
    <property type="entry name" value="TRYPSIN_DOM"/>
    <property type="match status" value="1"/>
</dbReference>
<evidence type="ECO:0000256" key="22">
    <source>
        <dbReference type="ARBA" id="ARBA00022859"/>
    </source>
</evidence>
<evidence type="ECO:0000256" key="16">
    <source>
        <dbReference type="ARBA" id="ARBA00022737"/>
    </source>
</evidence>
<evidence type="ECO:0000256" key="30">
    <source>
        <dbReference type="ARBA" id="ARBA00037553"/>
    </source>
</evidence>
<dbReference type="SUPFAM" id="SSF57196">
    <property type="entry name" value="EGF/Laminin"/>
    <property type="match status" value="1"/>
</dbReference>
<dbReference type="InterPro" id="IPR009003">
    <property type="entry name" value="Peptidase_S1_PA"/>
</dbReference>
<feature type="binding site" evidence="41">
    <location>
        <position position="124"/>
    </location>
    <ligand>
        <name>Ca(2+)</name>
        <dbReference type="ChEBI" id="CHEBI:29108"/>
        <label>1</label>
    </ligand>
</feature>
<dbReference type="GO" id="GO:0004252">
    <property type="term" value="F:serine-type endopeptidase activity"/>
    <property type="evidence" value="ECO:0007669"/>
    <property type="project" value="UniProtKB-EC"/>
</dbReference>
<dbReference type="SUPFAM" id="SSF50494">
    <property type="entry name" value="Trypsin-like serine proteases"/>
    <property type="match status" value="1"/>
</dbReference>
<evidence type="ECO:0000256" key="32">
    <source>
        <dbReference type="ARBA" id="ARBA00040219"/>
    </source>
</evidence>
<evidence type="ECO:0000256" key="19">
    <source>
        <dbReference type="ARBA" id="ARBA00022824"/>
    </source>
</evidence>
<dbReference type="FunFam" id="2.40.10.10:FF:000011">
    <property type="entry name" value="Coagulation factor X"/>
    <property type="match status" value="1"/>
</dbReference>
<dbReference type="InterPro" id="IPR035976">
    <property type="entry name" value="Sushi/SCR/CCP_sf"/>
</dbReference>
<evidence type="ECO:0000256" key="1">
    <source>
        <dbReference type="ARBA" id="ARBA00001057"/>
    </source>
</evidence>
<evidence type="ECO:0000256" key="39">
    <source>
        <dbReference type="PIRSR" id="PIRSR001155-2"/>
    </source>
</evidence>
<evidence type="ECO:0000256" key="28">
    <source>
        <dbReference type="ARBA" id="ARBA00023278"/>
    </source>
</evidence>
<dbReference type="CDD" id="cd00190">
    <property type="entry name" value="Tryp_SPc"/>
    <property type="match status" value="1"/>
</dbReference>
<keyword evidence="23" id="KW-0180">Complement pathway</keyword>
<feature type="disulfide bond" evidence="39">
    <location>
        <begin position="252"/>
        <end position="270"/>
    </location>
</feature>
<dbReference type="PROSITE" id="PS00135">
    <property type="entry name" value="TRYPSIN_SER"/>
    <property type="match status" value="1"/>
</dbReference>
<evidence type="ECO:0000256" key="36">
    <source>
        <dbReference type="ARBA" id="ARBA00093383"/>
    </source>
</evidence>
<keyword evidence="25" id="KW-0094">Blood coagulation</keyword>
<dbReference type="PROSITE" id="PS01180">
    <property type="entry name" value="CUB"/>
    <property type="match status" value="2"/>
</dbReference>
<evidence type="ECO:0000256" key="8">
    <source>
        <dbReference type="ARBA" id="ARBA00022536"/>
    </source>
</evidence>
<evidence type="ECO:0000256" key="20">
    <source>
        <dbReference type="ARBA" id="ARBA00022825"/>
    </source>
</evidence>
<feature type="active site" description="Charge relay system" evidence="38">
    <location>
        <position position="653"/>
    </location>
</feature>
<keyword evidence="22" id="KW-0391">Immunity</keyword>
<dbReference type="InterPro" id="IPR000859">
    <property type="entry name" value="CUB_dom"/>
</dbReference>
<keyword evidence="16" id="KW-0677">Repeat</keyword>
<protein>
    <recommendedName>
        <fullName evidence="32">Vitamin K-dependent protein C</fullName>
        <ecNumber evidence="6">3.4.21.41</ecNumber>
        <ecNumber evidence="31">3.4.21.69</ecNumber>
    </recommendedName>
    <alternativeName>
        <fullName evidence="35">Anticoagulant protein C</fullName>
    </alternativeName>
    <alternativeName>
        <fullName evidence="33">Autoprothrombin IIA</fullName>
    </alternativeName>
    <alternativeName>
        <fullName evidence="34">Blood coagulation factor XIV</fullName>
    </alternativeName>
</protein>
<evidence type="ECO:0000256" key="23">
    <source>
        <dbReference type="ARBA" id="ARBA00022875"/>
    </source>
</evidence>
<evidence type="ECO:0000259" key="47">
    <source>
        <dbReference type="PROSITE" id="PS50923"/>
    </source>
</evidence>
<evidence type="ECO:0000256" key="42">
    <source>
        <dbReference type="PROSITE-ProRule" id="PRU00059"/>
    </source>
</evidence>
<dbReference type="SMART" id="SM00042">
    <property type="entry name" value="CUB"/>
    <property type="match status" value="2"/>
</dbReference>
<feature type="domain" description="Sushi" evidence="47">
    <location>
        <begin position="309"/>
        <end position="374"/>
    </location>
</feature>
<evidence type="ECO:0000313" key="48">
    <source>
        <dbReference type="EMBL" id="KAG7469364.1"/>
    </source>
</evidence>
<dbReference type="SUPFAM" id="SSF49854">
    <property type="entry name" value="Spermadhesin, CUB domain"/>
    <property type="match status" value="2"/>
</dbReference>
<comment type="catalytic activity">
    <reaction evidence="29">
        <text>Degradation of blood coagulation factors Va and VIIIa.</text>
        <dbReference type="EC" id="3.4.21.69"/>
    </reaction>
</comment>
<feature type="disulfide bond" evidence="39">
    <location>
        <begin position="615"/>
        <end position="638"/>
    </location>
</feature>
<feature type="domain" description="Sushi" evidence="47">
    <location>
        <begin position="375"/>
        <end position="443"/>
    </location>
</feature>
<evidence type="ECO:0000256" key="38">
    <source>
        <dbReference type="PIRSR" id="PIRSR001155-1"/>
    </source>
</evidence>
<proteinExistence type="predicted"/>
<sequence length="703" mass="78061">MSWIYPIIWLLCACDCWSTVIPRRSIMPVLHGELESPLYPRPYPDSLSEQWYLSVPAGYQLQLTFTHLDVEPSADCYYDSVTVMYEQKVLGKFCGQENSAEGRHPGRQPILSPGNHLRVIFHTDDSNAGPHQHIGFSAFYQAIDIDECSLPDPDDGSGPLCSQICHNTLGSYLCSCRHGYELRPDQRTCILHCGGGLYTEAEGVLTSPGYPLPSPLGMSCQYHISVELGFTVTLNFTEPFHIEDTGPDDSNCLHHWLQVSIPEREPMRLCGDESPGVIPTQSNSVQLEYRTDSTGLSRGWKVHYTTQRVQCESPGKISNGKVTPSFPQYLYRDYIHVRCDTGYKLMMGGKEIQSYFSVCQSDGQWLIPLPECHLIDCGDPSPLLNGGVSFLSGTKNQYHSVIEYHCNEPFYSLVDGVSVNYTCAADRKWKDHRNNYIIPKCFPVCGHPTASTMKLQRILGGATAPAGAFPWQVFLHTGSRGGAAVVGDQWLLTAAHNLFDGRSNSLIPMDRVKAYVGDIDIQKLLRFQPLSIASLHPHPNYNSKEISYNHDIALIKLQQPITFNHNVMPLCLPPKGAKYTTGTVGFVSGFGLTESDTISNILKYLRLPLVDHTVCGASIDSQRKLSSDVPSLTDNMFCAGFPEGGRDTCSGDSGGAFALRENDQYWAAGIVSWGINCGVQGTYGIYTRVENYVDWIKKTMEQN</sequence>
<dbReference type="OrthoDB" id="6261922at2759"/>
<comment type="catalytic activity">
    <reaction evidence="1">
        <text>Selective cleavage of Lys(or Arg)-|-Ile bond in complement subcomponent C1s to form the active form of C1s (EC 3.4.21.42).</text>
        <dbReference type="EC" id="3.4.21.41"/>
    </reaction>
</comment>
<evidence type="ECO:0000256" key="13">
    <source>
        <dbReference type="ARBA" id="ARBA00022696"/>
    </source>
</evidence>
<keyword evidence="17" id="KW-0378">Hydrolase</keyword>
<evidence type="ECO:0000256" key="26">
    <source>
        <dbReference type="ARBA" id="ARBA00023157"/>
    </source>
</evidence>
<evidence type="ECO:0000256" key="6">
    <source>
        <dbReference type="ARBA" id="ARBA00011907"/>
    </source>
</evidence>
<feature type="binding site" evidence="41">
    <location>
        <position position="243"/>
    </location>
    <ligand>
        <name>Ca(2+)</name>
        <dbReference type="ChEBI" id="CHEBI:29108"/>
        <label>3</label>
    </ligand>
</feature>
<feature type="active site" description="Charge relay system" evidence="38">
    <location>
        <position position="496"/>
    </location>
</feature>
<dbReference type="GO" id="GO:0007596">
    <property type="term" value="P:blood coagulation"/>
    <property type="evidence" value="ECO:0007669"/>
    <property type="project" value="UniProtKB-KW"/>
</dbReference>
<keyword evidence="28 40" id="KW-0379">Hydroxylation</keyword>
<keyword evidence="10" id="KW-0399">Innate immunity</keyword>
<dbReference type="GO" id="GO:0005794">
    <property type="term" value="C:Golgi apparatus"/>
    <property type="evidence" value="ECO:0007669"/>
    <property type="project" value="UniProtKB-SubCell"/>
</dbReference>
<evidence type="ECO:0000256" key="15">
    <source>
        <dbReference type="ARBA" id="ARBA00022729"/>
    </source>
</evidence>
<evidence type="ECO:0000256" key="40">
    <source>
        <dbReference type="PIRSR" id="PIRSR001155-3"/>
    </source>
</evidence>
<dbReference type="SMART" id="SM00020">
    <property type="entry name" value="Tryp_SPc"/>
    <property type="match status" value="1"/>
</dbReference>
<comment type="function">
    <text evidence="36">Serine protease component of the complement C1 complex, a multiprotein complex that initiates the classical pathway of the complement system, a cascade of proteins that leads to phagocytosis and breakdown of pathogens and signaling that strengthens the adaptive immune system. C1R catalyzes the first enzymatic step in the classical complement pathway: it is activated by the C1Q subcomplex of the C1 complex, which associates with IgG or IgM immunoglobulins complexed with antigens to form antigen-antibody complexes on the surface of pathogens. Immunoglobulin-binding promotes the autocatalytic cleavage and activation of C1R. Activated C1R then cleaves and activates C1S, the second protease of the classical complement pathway. It is unclear if C1R activates C1S within single, strained C1 complexes or between neighboring C1 complexes on surfaces.</text>
</comment>
<dbReference type="Pfam" id="PF00089">
    <property type="entry name" value="Trypsin"/>
    <property type="match status" value="1"/>
</dbReference>
<comment type="subunit">
    <text evidence="37">Core component of the complement C1 complex, a calcium-dependent complex composed of 1 molecule of the C1Q subcomplex, 2 molecules of C1R and 2 molecules of C1S. The C1Q subcomplex is composed 18 subunits: 3 chains of C1QA, C1QB, and C1QC trimerize to form 6 collagen-like triple helices connected to six globular ligand-recognition modules. Within the C1 complex, C1R is a dimer of identical chains, each of which is activated by cleavage into two chains, heavy and light, connected by disulfide bonds.</text>
</comment>
<dbReference type="SMART" id="SM00181">
    <property type="entry name" value="EGF"/>
    <property type="match status" value="1"/>
</dbReference>
<feature type="binding site" evidence="41">
    <location>
        <position position="167"/>
    </location>
    <ligand>
        <name>Ca(2+)</name>
        <dbReference type="ChEBI" id="CHEBI:29108"/>
        <label>2</label>
    </ligand>
</feature>
<keyword evidence="8" id="KW-0245">EGF-like domain</keyword>
<feature type="disulfide bond" evidence="39">
    <location>
        <begin position="406"/>
        <end position="441"/>
    </location>
</feature>
<dbReference type="SMART" id="SM00179">
    <property type="entry name" value="EGF_CA"/>
    <property type="match status" value="1"/>
</dbReference>
<dbReference type="PIRSF" id="PIRSF001155">
    <property type="entry name" value="C1r_C1s_MASP"/>
    <property type="match status" value="1"/>
</dbReference>
<dbReference type="PROSITE" id="PS50923">
    <property type="entry name" value="SUSHI"/>
    <property type="match status" value="2"/>
</dbReference>
<dbReference type="InterPro" id="IPR035914">
    <property type="entry name" value="Sperma_CUB_dom_sf"/>
</dbReference>
<dbReference type="FunFam" id="2.10.70.10:FF:000016">
    <property type="entry name" value="Mannan-binding lectin serine protease 1"/>
    <property type="match status" value="1"/>
</dbReference>
<evidence type="ECO:0000256" key="21">
    <source>
        <dbReference type="ARBA" id="ARBA00022837"/>
    </source>
</evidence>
<dbReference type="InterPro" id="IPR024175">
    <property type="entry name" value="Pept_S1A_C1r/C1S/mannan-bd"/>
</dbReference>
<feature type="disulfide bond" evidence="39">
    <location>
        <begin position="161"/>
        <end position="174"/>
    </location>
</feature>
<dbReference type="FunFam" id="2.60.120.290:FF:000012">
    <property type="entry name" value="mannan-binding lectin serine protease 1 isoform X1"/>
    <property type="match status" value="1"/>
</dbReference>
<dbReference type="EMBL" id="JAFDVH010000010">
    <property type="protein sequence ID" value="KAG7469364.1"/>
    <property type="molecule type" value="Genomic_DNA"/>
</dbReference>
<feature type="binding site" evidence="41">
    <location>
        <position position="292"/>
    </location>
    <ligand>
        <name>Ca(2+)</name>
        <dbReference type="ChEBI" id="CHEBI:29108"/>
        <label>3</label>
    </ligand>
</feature>
<dbReference type="Pfam" id="PF00431">
    <property type="entry name" value="CUB"/>
    <property type="match status" value="2"/>
</dbReference>
<dbReference type="Pfam" id="PF00084">
    <property type="entry name" value="Sushi"/>
    <property type="match status" value="2"/>
</dbReference>
<reference evidence="48" key="1">
    <citation type="submission" date="2021-01" db="EMBL/GenBank/DDBJ databases">
        <authorList>
            <person name="Zahm M."/>
            <person name="Roques C."/>
            <person name="Cabau C."/>
            <person name="Klopp C."/>
            <person name="Donnadieu C."/>
            <person name="Jouanno E."/>
            <person name="Lampietro C."/>
            <person name="Louis A."/>
            <person name="Herpin A."/>
            <person name="Echchiki A."/>
            <person name="Berthelot C."/>
            <person name="Parey E."/>
            <person name="Roest-Crollius H."/>
            <person name="Braasch I."/>
            <person name="Postlethwait J."/>
            <person name="Bobe J."/>
            <person name="Montfort J."/>
            <person name="Bouchez O."/>
            <person name="Begum T."/>
            <person name="Mejri S."/>
            <person name="Adams A."/>
            <person name="Chen W.-J."/>
            <person name="Guiguen Y."/>
        </authorList>
    </citation>
    <scope>NUCLEOTIDE SEQUENCE</scope>
    <source>
        <strain evidence="48">YG-15Mar2019-1</strain>
        <tissue evidence="48">Brain</tissue>
    </source>
</reference>
<dbReference type="Gene3D" id="2.10.70.10">
    <property type="entry name" value="Complement Module, domain 1"/>
    <property type="match status" value="2"/>
</dbReference>
<evidence type="ECO:0000256" key="7">
    <source>
        <dbReference type="ARBA" id="ARBA00022525"/>
    </source>
</evidence>
<feature type="binding site" evidence="41">
    <location>
        <position position="147"/>
    </location>
    <ligand>
        <name>Ca(2+)</name>
        <dbReference type="ChEBI" id="CHEBI:29108"/>
        <label>2</label>
    </ligand>
</feature>
<evidence type="ECO:0000256" key="33">
    <source>
        <dbReference type="ARBA" id="ARBA00041306"/>
    </source>
</evidence>
<dbReference type="InterPro" id="IPR033116">
    <property type="entry name" value="TRYPSIN_SER"/>
</dbReference>
<dbReference type="EC" id="3.4.21.41" evidence="6"/>
<keyword evidence="20" id="KW-0720">Serine protease</keyword>
<feature type="disulfide bond" evidence="39">
    <location>
        <begin position="377"/>
        <end position="423"/>
    </location>
</feature>
<evidence type="ECO:0000256" key="25">
    <source>
        <dbReference type="ARBA" id="ARBA00023084"/>
    </source>
</evidence>
<keyword evidence="13" id="KW-0356">Hemostasis</keyword>
<feature type="modified residue" description="(3R)-3-hydroxyasparagine" evidence="40">
    <location>
        <position position="167"/>
    </location>
</feature>
<dbReference type="CDD" id="cd00041">
    <property type="entry name" value="CUB"/>
    <property type="match status" value="2"/>
</dbReference>
<dbReference type="PANTHER" id="PTHR24255">
    <property type="entry name" value="COMPLEMENT COMPONENT 1, S SUBCOMPONENT-RELATED"/>
    <property type="match status" value="1"/>
</dbReference>
<dbReference type="FunFam" id="2.60.120.290:FF:000006">
    <property type="entry name" value="Mannan-binding lectin serine protease 1"/>
    <property type="match status" value="1"/>
</dbReference>
<feature type="binding site" evidence="41">
    <location>
        <position position="79"/>
    </location>
    <ligand>
        <name>Ca(2+)</name>
        <dbReference type="ChEBI" id="CHEBI:29108"/>
        <label>1</label>
    </ligand>
</feature>
<dbReference type="GO" id="GO:0045087">
    <property type="term" value="P:innate immune response"/>
    <property type="evidence" value="ECO:0007669"/>
    <property type="project" value="UniProtKB-KW"/>
</dbReference>
<keyword evidence="12" id="KW-0645">Protease</keyword>
<dbReference type="InterPro" id="IPR001881">
    <property type="entry name" value="EGF-like_Ca-bd_dom"/>
</dbReference>
<dbReference type="GO" id="GO:0005509">
    <property type="term" value="F:calcium ion binding"/>
    <property type="evidence" value="ECO:0007669"/>
    <property type="project" value="InterPro"/>
</dbReference>
<comment type="caution">
    <text evidence="43">Lacks conserved residue(s) required for the propagation of feature annotation.</text>
</comment>
<evidence type="ECO:0000256" key="9">
    <source>
        <dbReference type="ARBA" id="ARBA00022553"/>
    </source>
</evidence>
<feature type="chain" id="PRO_5038736633" description="Vitamin K-dependent protein C" evidence="44">
    <location>
        <begin position="19"/>
        <end position="703"/>
    </location>
</feature>
<keyword evidence="19" id="KW-0256">Endoplasmic reticulum</keyword>
<dbReference type="GO" id="GO:0009986">
    <property type="term" value="C:cell surface"/>
    <property type="evidence" value="ECO:0007669"/>
    <property type="project" value="UniProtKB-SubCell"/>
</dbReference>
<keyword evidence="26 39" id="KW-1015">Disulfide bond</keyword>
<keyword evidence="11 43" id="KW-0768">Sushi</keyword>
<dbReference type="InterPro" id="IPR043504">
    <property type="entry name" value="Peptidase_S1_PA_chymotrypsin"/>
</dbReference>
<feature type="signal peptide" evidence="44">
    <location>
        <begin position="1"/>
        <end position="18"/>
    </location>
</feature>
<dbReference type="Pfam" id="PF14670">
    <property type="entry name" value="FXa_inhibition"/>
    <property type="match status" value="1"/>
</dbReference>
<comment type="caution">
    <text evidence="48">The sequence shown here is derived from an EMBL/GenBank/DDBJ whole genome shotgun (WGS) entry which is preliminary data.</text>
</comment>
<evidence type="ECO:0000256" key="35">
    <source>
        <dbReference type="ARBA" id="ARBA00042906"/>
    </source>
</evidence>
<dbReference type="CDD" id="cd00054">
    <property type="entry name" value="EGF_CA"/>
    <property type="match status" value="1"/>
</dbReference>
<evidence type="ECO:0000256" key="27">
    <source>
        <dbReference type="ARBA" id="ARBA00023180"/>
    </source>
</evidence>
<gene>
    <name evidence="48" type="ORF">MATL_G00127970</name>
</gene>
<comment type="function">
    <text evidence="30">Protein C is a vitamin K-dependent serine protease that regulates blood coagulation by inactivating factors Va and VIIIa in the presence of calcium ions and phospholipids. Exerts a protective effect on the endothelial cell barrier function.</text>
</comment>
<feature type="disulfide bond" evidence="39">
    <location>
        <begin position="339"/>
        <end position="372"/>
    </location>
</feature>
<dbReference type="GO" id="GO:0005783">
    <property type="term" value="C:endoplasmic reticulum"/>
    <property type="evidence" value="ECO:0007669"/>
    <property type="project" value="UniProtKB-SubCell"/>
</dbReference>
<evidence type="ECO:0000256" key="43">
    <source>
        <dbReference type="PROSITE-ProRule" id="PRU00302"/>
    </source>
</evidence>
<dbReference type="FunFam" id="2.10.25.10:FF:000059">
    <property type="entry name" value="Mannan-binding lectin serine protease 1"/>
    <property type="match status" value="1"/>
</dbReference>
<keyword evidence="27" id="KW-0325">Glycoprotein</keyword>
<dbReference type="PRINTS" id="PR00722">
    <property type="entry name" value="CHYMOTRYPSIN"/>
</dbReference>
<feature type="active site" description="Charge relay system" evidence="38">
    <location>
        <position position="551"/>
    </location>
</feature>
<evidence type="ECO:0000256" key="5">
    <source>
        <dbReference type="ARBA" id="ARBA00004613"/>
    </source>
</evidence>
<dbReference type="Proteomes" id="UP001046870">
    <property type="component" value="Chromosome 10"/>
</dbReference>
<dbReference type="InterPro" id="IPR001314">
    <property type="entry name" value="Peptidase_S1A"/>
</dbReference>
<keyword evidence="21 41" id="KW-0106">Calcium</keyword>
<feature type="disulfide bond" evidence="39">
    <location>
        <begin position="148"/>
        <end position="165"/>
    </location>
</feature>
<evidence type="ECO:0000256" key="14">
    <source>
        <dbReference type="ARBA" id="ARBA00022723"/>
    </source>
</evidence>
<evidence type="ECO:0000256" key="2">
    <source>
        <dbReference type="ARBA" id="ARBA00004240"/>
    </source>
</evidence>
<feature type="binding site" evidence="41">
    <location>
        <position position="126"/>
    </location>
    <ligand>
        <name>Ca(2+)</name>
        <dbReference type="ChEBI" id="CHEBI:29108"/>
        <label>1</label>
    </ligand>
</feature>
<dbReference type="GO" id="GO:0072562">
    <property type="term" value="C:blood microparticle"/>
    <property type="evidence" value="ECO:0007669"/>
    <property type="project" value="TreeGrafter"/>
</dbReference>
<evidence type="ECO:0000256" key="12">
    <source>
        <dbReference type="ARBA" id="ARBA00022670"/>
    </source>
</evidence>
<evidence type="ECO:0000256" key="44">
    <source>
        <dbReference type="SAM" id="SignalP"/>
    </source>
</evidence>
<feature type="domain" description="CUB" evidence="45">
    <location>
        <begin position="193"/>
        <end position="307"/>
    </location>
</feature>
<dbReference type="Gene3D" id="2.10.25.10">
    <property type="entry name" value="Laminin"/>
    <property type="match status" value="1"/>
</dbReference>
<dbReference type="InterPro" id="IPR000742">
    <property type="entry name" value="EGF"/>
</dbReference>
<dbReference type="InterPro" id="IPR018097">
    <property type="entry name" value="EGF_Ca-bd_CS"/>
</dbReference>
<evidence type="ECO:0000256" key="37">
    <source>
        <dbReference type="ARBA" id="ARBA00093536"/>
    </source>
</evidence>
<feature type="disulfide bond" evidence="39">
    <location>
        <begin position="176"/>
        <end position="189"/>
    </location>
</feature>
<evidence type="ECO:0000256" key="41">
    <source>
        <dbReference type="PIRSR" id="PIRSR001155-4"/>
    </source>
</evidence>
<dbReference type="Gene3D" id="2.60.120.290">
    <property type="entry name" value="Spermadhesin, CUB domain"/>
    <property type="match status" value="2"/>
</dbReference>
<comment type="subcellular location">
    <subcellularLocation>
        <location evidence="3">Cell surface</location>
    </subcellularLocation>
    <subcellularLocation>
        <location evidence="2">Endoplasmic reticulum</location>
    </subcellularLocation>
    <subcellularLocation>
        <location evidence="4">Golgi apparatus</location>
    </subcellularLocation>
    <subcellularLocation>
        <location evidence="5">Secreted</location>
    </subcellularLocation>
</comment>
<evidence type="ECO:0000256" key="4">
    <source>
        <dbReference type="ARBA" id="ARBA00004555"/>
    </source>
</evidence>
<feature type="disulfide bond" evidence="39">
    <location>
        <begin position="311"/>
        <end position="359"/>
    </location>
</feature>
<dbReference type="InterPro" id="IPR001254">
    <property type="entry name" value="Trypsin_dom"/>
</dbReference>
<keyword evidence="15 44" id="KW-0732">Signal</keyword>
<feature type="disulfide bond" evidence="39 42">
    <location>
        <begin position="193"/>
        <end position="220"/>
    </location>
</feature>
<feature type="domain" description="Peptidase S1" evidence="46">
    <location>
        <begin position="458"/>
        <end position="701"/>
    </location>
</feature>
<evidence type="ECO:0000259" key="46">
    <source>
        <dbReference type="PROSITE" id="PS50240"/>
    </source>
</evidence>
<evidence type="ECO:0000256" key="34">
    <source>
        <dbReference type="ARBA" id="ARBA00042403"/>
    </source>
</evidence>
<feature type="disulfide bond" description="Interchain (between heavy and light chains)" evidence="39">
    <location>
        <begin position="445"/>
        <end position="571"/>
    </location>
</feature>
<evidence type="ECO:0000256" key="18">
    <source>
        <dbReference type="ARBA" id="ARBA00022813"/>
    </source>
</evidence>
<feature type="binding site" evidence="41">
    <location>
        <position position="71"/>
    </location>
    <ligand>
        <name>Ca(2+)</name>
        <dbReference type="ChEBI" id="CHEBI:29108"/>
        <label>1</label>
    </ligand>
</feature>